<feature type="transmembrane region" description="Helical" evidence="1">
    <location>
        <begin position="260"/>
        <end position="277"/>
    </location>
</feature>
<reference evidence="2 3" key="1">
    <citation type="submission" date="2014-05" db="EMBL/GenBank/DDBJ databases">
        <title>Draft genome sequence of Amycolatopsis rifamycinica DSM 46095.</title>
        <authorList>
            <person name="Lal R."/>
            <person name="Saxena A."/>
            <person name="Kumari R."/>
            <person name="Mukherjee U."/>
            <person name="Singh P."/>
            <person name="Sangwan N."/>
            <person name="Mahato N.K."/>
        </authorList>
    </citation>
    <scope>NUCLEOTIDE SEQUENCE [LARGE SCALE GENOMIC DNA]</scope>
    <source>
        <strain evidence="2 3">DSM 46095</strain>
    </source>
</reference>
<comment type="caution">
    <text evidence="2">The sequence shown here is derived from an EMBL/GenBank/DDBJ whole genome shotgun (WGS) entry which is preliminary data.</text>
</comment>
<keyword evidence="3" id="KW-1185">Reference proteome</keyword>
<feature type="transmembrane region" description="Helical" evidence="1">
    <location>
        <begin position="138"/>
        <end position="167"/>
    </location>
</feature>
<accession>A0A066TNQ0</accession>
<name>A0A066TNQ0_9PSEU</name>
<dbReference type="Proteomes" id="UP000027345">
    <property type="component" value="Unassembled WGS sequence"/>
</dbReference>
<feature type="transmembrane region" description="Helical" evidence="1">
    <location>
        <begin position="63"/>
        <end position="88"/>
    </location>
</feature>
<organism evidence="2 3">
    <name type="scientific">Amycolatopsis rifamycinica</name>
    <dbReference type="NCBI Taxonomy" id="287986"/>
    <lineage>
        <taxon>Bacteria</taxon>
        <taxon>Bacillati</taxon>
        <taxon>Actinomycetota</taxon>
        <taxon>Actinomycetes</taxon>
        <taxon>Pseudonocardiales</taxon>
        <taxon>Pseudonocardiaceae</taxon>
        <taxon>Amycolatopsis</taxon>
    </lineage>
</organism>
<keyword evidence="1" id="KW-0472">Membrane</keyword>
<proteinExistence type="predicted"/>
<gene>
    <name evidence="2" type="ORF">DV20_40980</name>
</gene>
<keyword evidence="1" id="KW-1133">Transmembrane helix</keyword>
<dbReference type="EMBL" id="JMQI01000080">
    <property type="protein sequence ID" value="KDN16495.1"/>
    <property type="molecule type" value="Genomic_DNA"/>
</dbReference>
<feature type="transmembrane region" description="Helical" evidence="1">
    <location>
        <begin position="232"/>
        <end position="254"/>
    </location>
</feature>
<evidence type="ECO:0000256" key="1">
    <source>
        <dbReference type="SAM" id="Phobius"/>
    </source>
</evidence>
<evidence type="ECO:0000313" key="3">
    <source>
        <dbReference type="Proteomes" id="UP000027345"/>
    </source>
</evidence>
<dbReference type="AlphaFoldDB" id="A0A066TNQ0"/>
<sequence>MAVVTHRATTAFAALALLLAAYRGFRMPGDWAATLEAVSVTDGFHRRFLVGTLLHPLALATGYAYWVFAAAAFAVLLALLAVLATAFFRARHPAHRLVVAGWLLLPSGGFLFHEVGYFDQALYLLLFVALWQLPRRPAVASGLMTAAVFAHEIAALTVLPVFAVVLLRRFSVRITAKLLVTPVAAELGVLALPASSPGAADRLRTAMAGADFTPRADALALFERSQSESWRLYSITEVLLLIAPILVVVVTGFLLQRRDVLAAAAVAAPALLAFAGWDWARWGFLLVTNFAVVLLLGPARDLRPLPLAVAAVLLASLPLPYFDAQHPRELNWRVVSTFADQAFSTPRGKRTVNTAPPSLCTASDPPCATTFSRAIARPSPLPSVA</sequence>
<evidence type="ECO:0000313" key="2">
    <source>
        <dbReference type="EMBL" id="KDN16495.1"/>
    </source>
</evidence>
<keyword evidence="1" id="KW-0812">Transmembrane</keyword>
<feature type="transmembrane region" description="Helical" evidence="1">
    <location>
        <begin position="97"/>
        <end position="118"/>
    </location>
</feature>
<protein>
    <submittedName>
        <fullName evidence="2">Uncharacterized protein</fullName>
    </submittedName>
</protein>
<feature type="transmembrane region" description="Helical" evidence="1">
    <location>
        <begin position="282"/>
        <end position="299"/>
    </location>
</feature>